<keyword evidence="12" id="KW-0282">Flagellum</keyword>
<dbReference type="InterPro" id="IPR005503">
    <property type="entry name" value="FliL"/>
</dbReference>
<dbReference type="eggNOG" id="ENOG502ZC6S">
    <property type="taxonomic scope" value="Bacteria"/>
</dbReference>
<gene>
    <name evidence="12" type="ORF">DespoDRAFT_01711</name>
</gene>
<evidence type="ECO:0000256" key="3">
    <source>
        <dbReference type="ARBA" id="ARBA00008281"/>
    </source>
</evidence>
<evidence type="ECO:0000256" key="1">
    <source>
        <dbReference type="ARBA" id="ARBA00002254"/>
    </source>
</evidence>
<dbReference type="AlphaFoldDB" id="I5B2B7"/>
<protein>
    <recommendedName>
        <fullName evidence="10">Flagellar protein FliL</fullName>
    </recommendedName>
</protein>
<dbReference type="GO" id="GO:0006935">
    <property type="term" value="P:chemotaxis"/>
    <property type="evidence" value="ECO:0007669"/>
    <property type="project" value="UniProtKB-KW"/>
</dbReference>
<organism evidence="12 13">
    <name type="scientific">Desulfobacter postgatei 2ac9</name>
    <dbReference type="NCBI Taxonomy" id="879212"/>
    <lineage>
        <taxon>Bacteria</taxon>
        <taxon>Pseudomonadati</taxon>
        <taxon>Thermodesulfobacteriota</taxon>
        <taxon>Desulfobacteria</taxon>
        <taxon>Desulfobacterales</taxon>
        <taxon>Desulfobacteraceae</taxon>
        <taxon>Desulfobacter</taxon>
    </lineage>
</organism>
<dbReference type="GO" id="GO:0009425">
    <property type="term" value="C:bacterial-type flagellum basal body"/>
    <property type="evidence" value="ECO:0007669"/>
    <property type="project" value="InterPro"/>
</dbReference>
<keyword evidence="12" id="KW-0966">Cell projection</keyword>
<evidence type="ECO:0000313" key="13">
    <source>
        <dbReference type="Proteomes" id="UP000005778"/>
    </source>
</evidence>
<keyword evidence="6 10" id="KW-0812">Transmembrane</keyword>
<feature type="transmembrane region" description="Helical" evidence="10">
    <location>
        <begin position="12"/>
        <end position="34"/>
    </location>
</feature>
<feature type="compositionally biased region" description="Basic and acidic residues" evidence="11">
    <location>
        <begin position="289"/>
        <end position="298"/>
    </location>
</feature>
<sequence length="298" mass="33188">MEQQVKEVILNRCAAVCAVMVMVLVCIAGCGGAKEKKDTDLVPGNWIYYRNRTYILTAMDMKGTWTSSVRIADVTSKIVDSRGTAGGTWHLDEGQLIFTVEASDIEDVWKKNDTRFYKVLELSKHLMVLEGENGRKEEWKKTVPQKGKEGSGALNPIVSMAPYAVNLDKHSSNVQDRYLCLSMHLELMELMPEQPVPQFHPRARDAAIIYLSSLTYDDVSDFDRIKIQKEKVKDVLNPYMEGLIKEVVIDHVVVAVSAAKVEEFMIEHRAAPSKEGPVEGEGAGTGEEGAEKENPKAS</sequence>
<evidence type="ECO:0000256" key="7">
    <source>
        <dbReference type="ARBA" id="ARBA00022779"/>
    </source>
</evidence>
<comment type="similarity">
    <text evidence="3 10">Belongs to the FliL family.</text>
</comment>
<dbReference type="Pfam" id="PF03748">
    <property type="entry name" value="FliL"/>
    <property type="match status" value="1"/>
</dbReference>
<name>I5B2B7_9BACT</name>
<dbReference type="RefSeq" id="WP_004072869.1">
    <property type="nucleotide sequence ID" value="NZ_CM001488.1"/>
</dbReference>
<dbReference type="Proteomes" id="UP000005778">
    <property type="component" value="Chromosome"/>
</dbReference>
<keyword evidence="9 10" id="KW-0472">Membrane</keyword>
<comment type="function">
    <text evidence="1 10">Controls the rotational direction of flagella during chemotaxis.</text>
</comment>
<evidence type="ECO:0000256" key="5">
    <source>
        <dbReference type="ARBA" id="ARBA00022500"/>
    </source>
</evidence>
<reference evidence="12 13" key="1">
    <citation type="submission" date="2011-09" db="EMBL/GenBank/DDBJ databases">
        <authorList>
            <consortium name="US DOE Joint Genome Institute (JGI-PGF)"/>
            <person name="Lucas S."/>
            <person name="Han J."/>
            <person name="Lapidus A."/>
            <person name="Cheng J.-F."/>
            <person name="Goodwin L."/>
            <person name="Pitluck S."/>
            <person name="Peters L."/>
            <person name="Land M.L."/>
            <person name="Hauser L."/>
            <person name="Orellana R."/>
            <person name="Lovley D."/>
            <person name="Woyke T.J."/>
        </authorList>
    </citation>
    <scope>NUCLEOTIDE SEQUENCE [LARGE SCALE GENOMIC DNA]</scope>
    <source>
        <strain evidence="12 13">2ac9</strain>
    </source>
</reference>
<keyword evidence="4 10" id="KW-1003">Cell membrane</keyword>
<evidence type="ECO:0000256" key="11">
    <source>
        <dbReference type="SAM" id="MobiDB-lite"/>
    </source>
</evidence>
<evidence type="ECO:0000313" key="12">
    <source>
        <dbReference type="EMBL" id="EIM63630.1"/>
    </source>
</evidence>
<evidence type="ECO:0000256" key="10">
    <source>
        <dbReference type="RuleBase" id="RU364125"/>
    </source>
</evidence>
<proteinExistence type="inferred from homology"/>
<feature type="region of interest" description="Disordered" evidence="11">
    <location>
        <begin position="269"/>
        <end position="298"/>
    </location>
</feature>
<accession>I5B2B7</accession>
<dbReference type="EMBL" id="CM001488">
    <property type="protein sequence ID" value="EIM63630.1"/>
    <property type="molecule type" value="Genomic_DNA"/>
</dbReference>
<dbReference type="GO" id="GO:0005886">
    <property type="term" value="C:plasma membrane"/>
    <property type="evidence" value="ECO:0007669"/>
    <property type="project" value="UniProtKB-SubCell"/>
</dbReference>
<evidence type="ECO:0000256" key="8">
    <source>
        <dbReference type="ARBA" id="ARBA00022989"/>
    </source>
</evidence>
<keyword evidence="8 10" id="KW-1133">Transmembrane helix</keyword>
<dbReference type="GO" id="GO:0071973">
    <property type="term" value="P:bacterial-type flagellum-dependent cell motility"/>
    <property type="evidence" value="ECO:0007669"/>
    <property type="project" value="InterPro"/>
</dbReference>
<keyword evidence="7 10" id="KW-0283">Flagellar rotation</keyword>
<keyword evidence="13" id="KW-1185">Reference proteome</keyword>
<evidence type="ECO:0000256" key="4">
    <source>
        <dbReference type="ARBA" id="ARBA00022475"/>
    </source>
</evidence>
<reference evidence="12 13" key="2">
    <citation type="submission" date="2012-02" db="EMBL/GenBank/DDBJ databases">
        <title>Improved High-Quality Draft sequence of Desulfobacter postgatei 2ac9.</title>
        <authorList>
            <consortium name="US DOE Joint Genome Institute"/>
            <person name="Lucas S."/>
            <person name="Han J."/>
            <person name="Lapidus A."/>
            <person name="Cheng J.-F."/>
            <person name="Goodwin L."/>
            <person name="Pitluck S."/>
            <person name="Peters L."/>
            <person name="Ovchinnikova G."/>
            <person name="Held B."/>
            <person name="Detter J.C."/>
            <person name="Han C."/>
            <person name="Tapia R."/>
            <person name="Land M."/>
            <person name="Hauser L."/>
            <person name="Kyrpides N."/>
            <person name="Ivanova N."/>
            <person name="Pagani I."/>
            <person name="Orellana R."/>
            <person name="Lovley D."/>
            <person name="Woyke T."/>
        </authorList>
    </citation>
    <scope>NUCLEOTIDE SEQUENCE [LARGE SCALE GENOMIC DNA]</scope>
    <source>
        <strain evidence="12 13">2ac9</strain>
    </source>
</reference>
<dbReference type="HOGENOM" id="CLU_992981_0_0_7"/>
<keyword evidence="12" id="KW-0969">Cilium</keyword>
<evidence type="ECO:0000256" key="6">
    <source>
        <dbReference type="ARBA" id="ARBA00022692"/>
    </source>
</evidence>
<evidence type="ECO:0000256" key="9">
    <source>
        <dbReference type="ARBA" id="ARBA00023136"/>
    </source>
</evidence>
<comment type="subcellular location">
    <subcellularLocation>
        <location evidence="2">Cell membrane</location>
        <topology evidence="2">Single-pass membrane protein</topology>
    </subcellularLocation>
</comment>
<keyword evidence="5 10" id="KW-0145">Chemotaxis</keyword>
<evidence type="ECO:0000256" key="2">
    <source>
        <dbReference type="ARBA" id="ARBA00004162"/>
    </source>
</evidence>